<dbReference type="SUPFAM" id="SSF51126">
    <property type="entry name" value="Pectin lyase-like"/>
    <property type="match status" value="1"/>
</dbReference>
<organism evidence="2 3">
    <name type="scientific">Chara braunii</name>
    <name type="common">Braun's stonewort</name>
    <dbReference type="NCBI Taxonomy" id="69332"/>
    <lineage>
        <taxon>Eukaryota</taxon>
        <taxon>Viridiplantae</taxon>
        <taxon>Streptophyta</taxon>
        <taxon>Charophyceae</taxon>
        <taxon>Charales</taxon>
        <taxon>Characeae</taxon>
        <taxon>Chara</taxon>
    </lineage>
</organism>
<sequence length="262" mass="27188">MGKKARVTVSTTMLMMTTMAIIMITVFFGLLPCALAYTAADFINAYKDPAVAKIDVPNDLVLTESLPPISRPLSITGVGAKRPVVSGGKRLDGGAAVFSAGNQNTVINRCVFQGNVGGAISITGGWYEFTIAGSLSLATETHPALAEHSRRRWKEKGASRTPSSTTTTPRREAEPSMCVWDRRQSNGASSWAIESTALAAAGCPAPGPRASSPAPSSSTTWPKEGEEGCASSQMVRASPACAPATASQETGPSPIVGPLTCT</sequence>
<feature type="region of interest" description="Disordered" evidence="1">
    <location>
        <begin position="202"/>
        <end position="262"/>
    </location>
</feature>
<keyword evidence="3" id="KW-1185">Reference proteome</keyword>
<evidence type="ECO:0000313" key="3">
    <source>
        <dbReference type="Proteomes" id="UP000265515"/>
    </source>
</evidence>
<evidence type="ECO:0000256" key="1">
    <source>
        <dbReference type="SAM" id="MobiDB-lite"/>
    </source>
</evidence>
<gene>
    <name evidence="2" type="ORF">CBR_g45771</name>
</gene>
<proteinExistence type="predicted"/>
<name>A0A388LZI3_CHABU</name>
<evidence type="ECO:0000313" key="2">
    <source>
        <dbReference type="EMBL" id="GBG87619.1"/>
    </source>
</evidence>
<dbReference type="InterPro" id="IPR011050">
    <property type="entry name" value="Pectin_lyase_fold/virulence"/>
</dbReference>
<comment type="caution">
    <text evidence="2">The sequence shown here is derived from an EMBL/GenBank/DDBJ whole genome shotgun (WGS) entry which is preliminary data.</text>
</comment>
<reference evidence="2 3" key="1">
    <citation type="journal article" date="2018" name="Cell">
        <title>The Chara Genome: Secondary Complexity and Implications for Plant Terrestrialization.</title>
        <authorList>
            <person name="Nishiyama T."/>
            <person name="Sakayama H."/>
            <person name="Vries J.D."/>
            <person name="Buschmann H."/>
            <person name="Saint-Marcoux D."/>
            <person name="Ullrich K.K."/>
            <person name="Haas F.B."/>
            <person name="Vanderstraeten L."/>
            <person name="Becker D."/>
            <person name="Lang D."/>
            <person name="Vosolsobe S."/>
            <person name="Rombauts S."/>
            <person name="Wilhelmsson P.K.I."/>
            <person name="Janitza P."/>
            <person name="Kern R."/>
            <person name="Heyl A."/>
            <person name="Rumpler F."/>
            <person name="Villalobos L.I.A.C."/>
            <person name="Clay J.M."/>
            <person name="Skokan R."/>
            <person name="Toyoda A."/>
            <person name="Suzuki Y."/>
            <person name="Kagoshima H."/>
            <person name="Schijlen E."/>
            <person name="Tajeshwar N."/>
            <person name="Catarino B."/>
            <person name="Hetherington A.J."/>
            <person name="Saltykova A."/>
            <person name="Bonnot C."/>
            <person name="Breuninger H."/>
            <person name="Symeonidi A."/>
            <person name="Radhakrishnan G.V."/>
            <person name="Van Nieuwerburgh F."/>
            <person name="Deforce D."/>
            <person name="Chang C."/>
            <person name="Karol K.G."/>
            <person name="Hedrich R."/>
            <person name="Ulvskov P."/>
            <person name="Glockner G."/>
            <person name="Delwiche C.F."/>
            <person name="Petrasek J."/>
            <person name="Van de Peer Y."/>
            <person name="Friml J."/>
            <person name="Beilby M."/>
            <person name="Dolan L."/>
            <person name="Kohara Y."/>
            <person name="Sugano S."/>
            <person name="Fujiyama A."/>
            <person name="Delaux P.-M."/>
            <person name="Quint M."/>
            <person name="TheiBen G."/>
            <person name="Hagemann M."/>
            <person name="Harholt J."/>
            <person name="Dunand C."/>
            <person name="Zachgo S."/>
            <person name="Langdale J."/>
            <person name="Maumus F."/>
            <person name="Straeten D.V.D."/>
            <person name="Gould S.B."/>
            <person name="Rensing S.A."/>
        </authorList>
    </citation>
    <scope>NUCLEOTIDE SEQUENCE [LARGE SCALE GENOMIC DNA]</scope>
    <source>
        <strain evidence="2 3">S276</strain>
    </source>
</reference>
<dbReference type="EMBL" id="BFEA01000622">
    <property type="protein sequence ID" value="GBG87619.1"/>
    <property type="molecule type" value="Genomic_DNA"/>
</dbReference>
<feature type="compositionally biased region" description="Low complexity" evidence="1">
    <location>
        <begin position="202"/>
        <end position="222"/>
    </location>
</feature>
<feature type="region of interest" description="Disordered" evidence="1">
    <location>
        <begin position="146"/>
        <end position="177"/>
    </location>
</feature>
<dbReference type="Gramene" id="GBG87619">
    <property type="protein sequence ID" value="GBG87619"/>
    <property type="gene ID" value="CBR_g45771"/>
</dbReference>
<accession>A0A388LZI3</accession>
<protein>
    <submittedName>
        <fullName evidence="2">Uncharacterized protein</fullName>
    </submittedName>
</protein>
<feature type="compositionally biased region" description="Low complexity" evidence="1">
    <location>
        <begin position="159"/>
        <end position="168"/>
    </location>
</feature>
<dbReference type="Proteomes" id="UP000265515">
    <property type="component" value="Unassembled WGS sequence"/>
</dbReference>
<dbReference type="AlphaFoldDB" id="A0A388LZI3"/>